<gene>
    <name evidence="3" type="ORF">SAV14893_004820</name>
    <name evidence="4" type="ORF">SAV31267_083190</name>
</gene>
<feature type="region of interest" description="Disordered" evidence="1">
    <location>
        <begin position="25"/>
        <end position="84"/>
    </location>
</feature>
<dbReference type="InterPro" id="IPR036365">
    <property type="entry name" value="PGBD-like_sf"/>
</dbReference>
<proteinExistence type="predicted"/>
<evidence type="ECO:0000313" key="6">
    <source>
        <dbReference type="Proteomes" id="UP000302139"/>
    </source>
</evidence>
<organism evidence="3 6">
    <name type="scientific">Streptomyces avermitilis</name>
    <dbReference type="NCBI Taxonomy" id="33903"/>
    <lineage>
        <taxon>Bacteria</taxon>
        <taxon>Bacillati</taxon>
        <taxon>Actinomycetota</taxon>
        <taxon>Actinomycetes</taxon>
        <taxon>Kitasatosporales</taxon>
        <taxon>Streptomycetaceae</taxon>
        <taxon>Streptomyces</taxon>
    </lineage>
</organism>
<dbReference type="Proteomes" id="UP000302139">
    <property type="component" value="Unassembled WGS sequence"/>
</dbReference>
<dbReference type="GeneID" id="91294816"/>
<dbReference type="Pfam" id="PF01471">
    <property type="entry name" value="PG_binding_1"/>
    <property type="match status" value="1"/>
</dbReference>
<dbReference type="SUPFAM" id="SSF47090">
    <property type="entry name" value="PGBD-like"/>
    <property type="match status" value="1"/>
</dbReference>
<sequence length="149" mass="15671">MAGISGLGAASGLILASWLLTYHNAEPATSSSPPGHVETPLPASPAPKDPSPPAPGQTNRPQPSTPDPPLPEIPGTGLLRQGDSGHGVYELQVRLLQISHVYDGGAIDGRYDAEVRAAVTLFQKRYGIRGDESGVYGDNTRHALMLRTK</sequence>
<dbReference type="Proteomes" id="UP000299211">
    <property type="component" value="Unassembled WGS sequence"/>
</dbReference>
<dbReference type="AlphaFoldDB" id="A0A4D4LTC7"/>
<evidence type="ECO:0000259" key="2">
    <source>
        <dbReference type="Pfam" id="PF01471"/>
    </source>
</evidence>
<evidence type="ECO:0000313" key="3">
    <source>
        <dbReference type="EMBL" id="GDY61089.1"/>
    </source>
</evidence>
<dbReference type="InterPro" id="IPR036366">
    <property type="entry name" value="PGBDSf"/>
</dbReference>
<dbReference type="EMBL" id="BJHX01000001">
    <property type="protein sequence ID" value="GDY61089.1"/>
    <property type="molecule type" value="Genomic_DNA"/>
</dbReference>
<evidence type="ECO:0000313" key="4">
    <source>
        <dbReference type="EMBL" id="GDY78834.1"/>
    </source>
</evidence>
<dbReference type="RefSeq" id="WP_052082302.1">
    <property type="nucleotide sequence ID" value="NZ_BAABTN010000107.1"/>
</dbReference>
<dbReference type="InterPro" id="IPR002477">
    <property type="entry name" value="Peptidoglycan-bd-like"/>
</dbReference>
<reference evidence="4 5" key="1">
    <citation type="submission" date="2019-04" db="EMBL/GenBank/DDBJ databases">
        <title>Draft genome sequences of Streptomyces avermitilis ATCC 31267.</title>
        <authorList>
            <person name="Komaki H."/>
            <person name="Tamura T."/>
            <person name="Hosoyama A."/>
        </authorList>
    </citation>
    <scope>NUCLEOTIDE SEQUENCE [LARGE SCALE GENOMIC DNA]</scope>
    <source>
        <strain evidence="4 5">ATCC 31267</strain>
    </source>
</reference>
<evidence type="ECO:0000256" key="1">
    <source>
        <dbReference type="SAM" id="MobiDB-lite"/>
    </source>
</evidence>
<feature type="domain" description="Peptidoglycan binding-like" evidence="2">
    <location>
        <begin position="85"/>
        <end position="144"/>
    </location>
</feature>
<protein>
    <recommendedName>
        <fullName evidence="2">Peptidoglycan binding-like domain-containing protein</fullName>
    </recommendedName>
</protein>
<evidence type="ECO:0000313" key="5">
    <source>
        <dbReference type="Proteomes" id="UP000299211"/>
    </source>
</evidence>
<comment type="caution">
    <text evidence="3">The sequence shown here is derived from an EMBL/GenBank/DDBJ whole genome shotgun (WGS) entry which is preliminary data.</text>
</comment>
<name>A0A4D4LTC7_STRAX</name>
<feature type="compositionally biased region" description="Pro residues" evidence="1">
    <location>
        <begin position="42"/>
        <end position="55"/>
    </location>
</feature>
<feature type="compositionally biased region" description="Pro residues" evidence="1">
    <location>
        <begin position="63"/>
        <end position="72"/>
    </location>
</feature>
<accession>A0A4D4LTC7</accession>
<dbReference type="EMBL" id="BJHY01000001">
    <property type="protein sequence ID" value="GDY78834.1"/>
    <property type="molecule type" value="Genomic_DNA"/>
</dbReference>
<reference evidence="3 6" key="2">
    <citation type="submission" date="2019-04" db="EMBL/GenBank/DDBJ databases">
        <title>Draft genome sequences of Streptomyces avermitilis NBRC 14893.</title>
        <authorList>
            <person name="Komaki H."/>
            <person name="Tamura T."/>
            <person name="Hosoyama A."/>
        </authorList>
    </citation>
    <scope>NUCLEOTIDE SEQUENCE [LARGE SCALE GENOMIC DNA]</scope>
    <source>
        <strain evidence="3 6">NBRC 14893</strain>
    </source>
</reference>
<dbReference type="Gene3D" id="1.10.101.10">
    <property type="entry name" value="PGBD-like superfamily/PGBD"/>
    <property type="match status" value="1"/>
</dbReference>